<dbReference type="GO" id="GO:0008534">
    <property type="term" value="F:oxidized purine nucleobase lesion DNA N-glycosylase activity"/>
    <property type="evidence" value="ECO:0007669"/>
    <property type="project" value="UniProtKB-EC"/>
</dbReference>
<evidence type="ECO:0000256" key="3">
    <source>
        <dbReference type="ARBA" id="ARBA00022763"/>
    </source>
</evidence>
<evidence type="ECO:0000256" key="9">
    <source>
        <dbReference type="ARBA" id="ARBA00023295"/>
    </source>
</evidence>
<dbReference type="InterPro" id="IPR015886">
    <property type="entry name" value="H2TH_FPG"/>
</dbReference>
<dbReference type="EMBL" id="OFSM01000020">
    <property type="protein sequence ID" value="SOY30847.1"/>
    <property type="molecule type" value="Genomic_DNA"/>
</dbReference>
<dbReference type="GO" id="GO:0003906">
    <property type="term" value="F:DNA-(apurinic or apyrimidinic site) endonuclease activity"/>
    <property type="evidence" value="ECO:0007669"/>
    <property type="project" value="InterPro"/>
</dbReference>
<keyword evidence="4 11" id="KW-0378">Hydrolase</keyword>
<evidence type="ECO:0000259" key="10">
    <source>
        <dbReference type="PROSITE" id="PS51068"/>
    </source>
</evidence>
<comment type="similarity">
    <text evidence="2">Belongs to the FPG family.</text>
</comment>
<dbReference type="SMART" id="SM01232">
    <property type="entry name" value="H2TH"/>
    <property type="match status" value="1"/>
</dbReference>
<dbReference type="PANTHER" id="PTHR22993:SF9">
    <property type="entry name" value="FORMAMIDOPYRIMIDINE-DNA GLYCOSYLASE"/>
    <property type="match status" value="1"/>
</dbReference>
<dbReference type="OrthoDB" id="9800855at2"/>
<evidence type="ECO:0000256" key="6">
    <source>
        <dbReference type="ARBA" id="ARBA00023204"/>
    </source>
</evidence>
<gene>
    <name evidence="11" type="primary">mutM_2</name>
    <name evidence="11" type="ORF">AMURIS_03578</name>
</gene>
<dbReference type="Gene3D" id="3.20.190.10">
    <property type="entry name" value="MutM-like, N-terminal"/>
    <property type="match status" value="1"/>
</dbReference>
<dbReference type="Pfam" id="PF01149">
    <property type="entry name" value="Fapy_DNA_glyco"/>
    <property type="match status" value="1"/>
</dbReference>
<comment type="catalytic activity">
    <reaction evidence="1">
        <text>Hydrolysis of DNA containing ring-opened 7-methylguanine residues, releasing 2,6-diamino-4-hydroxy-5-(N-methyl)formamidopyrimidine.</text>
        <dbReference type="EC" id="3.2.2.23"/>
    </reaction>
</comment>
<evidence type="ECO:0000256" key="8">
    <source>
        <dbReference type="ARBA" id="ARBA00023268"/>
    </source>
</evidence>
<dbReference type="Gene3D" id="1.10.8.50">
    <property type="match status" value="1"/>
</dbReference>
<protein>
    <submittedName>
        <fullName evidence="11">Formamidopyrimidine-DNA glycosylase</fullName>
        <ecNumber evidence="11">3.2.2.23</ecNumber>
    </submittedName>
</protein>
<dbReference type="Proteomes" id="UP000236311">
    <property type="component" value="Unassembled WGS sequence"/>
</dbReference>
<evidence type="ECO:0000256" key="4">
    <source>
        <dbReference type="ARBA" id="ARBA00022801"/>
    </source>
</evidence>
<dbReference type="AlphaFoldDB" id="A0A2K4ZK36"/>
<evidence type="ECO:0000313" key="11">
    <source>
        <dbReference type="EMBL" id="SOY30847.1"/>
    </source>
</evidence>
<keyword evidence="3" id="KW-0227">DNA damage</keyword>
<keyword evidence="12" id="KW-1185">Reference proteome</keyword>
<name>A0A2K4ZK36_9FIRM</name>
<dbReference type="PROSITE" id="PS51068">
    <property type="entry name" value="FPG_CAT"/>
    <property type="match status" value="1"/>
</dbReference>
<organism evidence="11 12">
    <name type="scientific">Acetatifactor muris</name>
    <dbReference type="NCBI Taxonomy" id="879566"/>
    <lineage>
        <taxon>Bacteria</taxon>
        <taxon>Bacillati</taxon>
        <taxon>Bacillota</taxon>
        <taxon>Clostridia</taxon>
        <taxon>Lachnospirales</taxon>
        <taxon>Lachnospiraceae</taxon>
        <taxon>Acetatifactor</taxon>
    </lineage>
</organism>
<keyword evidence="5" id="KW-0238">DNA-binding</keyword>
<dbReference type="SUPFAM" id="SSF46946">
    <property type="entry name" value="S13-like H2TH domain"/>
    <property type="match status" value="1"/>
</dbReference>
<dbReference type="InterPro" id="IPR012319">
    <property type="entry name" value="FPG_cat"/>
</dbReference>
<dbReference type="GO" id="GO:0016829">
    <property type="term" value="F:lyase activity"/>
    <property type="evidence" value="ECO:0007669"/>
    <property type="project" value="UniProtKB-KW"/>
</dbReference>
<sequence length="262" mass="29643">MPELPDLQVFSKNLMKRTAHRKIVSADVFNVSRLNVDGETVRTKLLETRITDIVRKGKELHFQLENNEVFSVHLMLSGRFHICAPEEVSGIPYKLLSVGFEEDEALVISDFQGMCKVTFNPVPTNTPDALGEAFTLAYLQNAVRRNQRKNIKAFLIDQSIVKGIGNAYADEILWKANISPKSTAGKIPEDRLTALYTAISDVLKDAIANIERISPDIISGEERSFLRVHNSRKTYTDEGDRILIQKIAAKTTYYTERQQLFL</sequence>
<dbReference type="InterPro" id="IPR035937">
    <property type="entry name" value="FPG_N"/>
</dbReference>
<keyword evidence="8" id="KW-0511">Multifunctional enzyme</keyword>
<proteinExistence type="inferred from homology"/>
<dbReference type="SUPFAM" id="SSF81624">
    <property type="entry name" value="N-terminal domain of MutM-like DNA repair proteins"/>
    <property type="match status" value="1"/>
</dbReference>
<dbReference type="RefSeq" id="WP_103240868.1">
    <property type="nucleotide sequence ID" value="NZ_JANJZD010000020.1"/>
</dbReference>
<keyword evidence="7" id="KW-0456">Lyase</keyword>
<dbReference type="GO" id="GO:0006284">
    <property type="term" value="P:base-excision repair"/>
    <property type="evidence" value="ECO:0007669"/>
    <property type="project" value="InterPro"/>
</dbReference>
<accession>A0A2K4ZK36</accession>
<evidence type="ECO:0000256" key="7">
    <source>
        <dbReference type="ARBA" id="ARBA00023239"/>
    </source>
</evidence>
<dbReference type="EC" id="3.2.2.23" evidence="11"/>
<evidence type="ECO:0000256" key="2">
    <source>
        <dbReference type="ARBA" id="ARBA00009409"/>
    </source>
</evidence>
<feature type="domain" description="Formamidopyrimidine-DNA glycosylase catalytic" evidence="10">
    <location>
        <begin position="2"/>
        <end position="88"/>
    </location>
</feature>
<dbReference type="GO" id="GO:0008270">
    <property type="term" value="F:zinc ion binding"/>
    <property type="evidence" value="ECO:0007669"/>
    <property type="project" value="InterPro"/>
</dbReference>
<dbReference type="GO" id="GO:0003684">
    <property type="term" value="F:damaged DNA binding"/>
    <property type="evidence" value="ECO:0007669"/>
    <property type="project" value="InterPro"/>
</dbReference>
<reference evidence="11 12" key="1">
    <citation type="submission" date="2018-01" db="EMBL/GenBank/DDBJ databases">
        <authorList>
            <person name="Gaut B.S."/>
            <person name="Morton B.R."/>
            <person name="Clegg M.T."/>
            <person name="Duvall M.R."/>
        </authorList>
    </citation>
    <scope>NUCLEOTIDE SEQUENCE [LARGE SCALE GENOMIC DNA]</scope>
    <source>
        <strain evidence="11">GP69</strain>
    </source>
</reference>
<dbReference type="SMART" id="SM00898">
    <property type="entry name" value="Fapy_DNA_glyco"/>
    <property type="match status" value="1"/>
</dbReference>
<keyword evidence="9 11" id="KW-0326">Glycosidase</keyword>
<evidence type="ECO:0000256" key="5">
    <source>
        <dbReference type="ARBA" id="ARBA00023125"/>
    </source>
</evidence>
<dbReference type="Pfam" id="PF06831">
    <property type="entry name" value="H2TH"/>
    <property type="match status" value="1"/>
</dbReference>
<dbReference type="InterPro" id="IPR010979">
    <property type="entry name" value="Ribosomal_uS13-like_H2TH"/>
</dbReference>
<dbReference type="PANTHER" id="PTHR22993">
    <property type="entry name" value="FORMAMIDOPYRIMIDINE-DNA GLYCOSYLASE"/>
    <property type="match status" value="1"/>
</dbReference>
<evidence type="ECO:0000256" key="1">
    <source>
        <dbReference type="ARBA" id="ARBA00001668"/>
    </source>
</evidence>
<evidence type="ECO:0000313" key="12">
    <source>
        <dbReference type="Proteomes" id="UP000236311"/>
    </source>
</evidence>
<keyword evidence="6" id="KW-0234">DNA repair</keyword>